<protein>
    <submittedName>
        <fullName evidence="2">Uncharacterized protein</fullName>
    </submittedName>
</protein>
<feature type="compositionally biased region" description="Low complexity" evidence="1">
    <location>
        <begin position="152"/>
        <end position="165"/>
    </location>
</feature>
<gene>
    <name evidence="2" type="ORF">A4X03_0g5903</name>
</gene>
<organism evidence="2 3">
    <name type="scientific">Tilletia caries</name>
    <name type="common">wheat bunt fungus</name>
    <dbReference type="NCBI Taxonomy" id="13290"/>
    <lineage>
        <taxon>Eukaryota</taxon>
        <taxon>Fungi</taxon>
        <taxon>Dikarya</taxon>
        <taxon>Basidiomycota</taxon>
        <taxon>Ustilaginomycotina</taxon>
        <taxon>Exobasidiomycetes</taxon>
        <taxon>Tilletiales</taxon>
        <taxon>Tilletiaceae</taxon>
        <taxon>Tilletia</taxon>
    </lineage>
</organism>
<evidence type="ECO:0000313" key="2">
    <source>
        <dbReference type="EMBL" id="KAE8253416.1"/>
    </source>
</evidence>
<reference evidence="2" key="2">
    <citation type="journal article" date="2019" name="IMA Fungus">
        <title>Genome sequencing and comparison of five Tilletia species to identify candidate genes for the detection of regulated species infecting wheat.</title>
        <authorList>
            <person name="Nguyen H.D.T."/>
            <person name="Sultana T."/>
            <person name="Kesanakurti P."/>
            <person name="Hambleton S."/>
        </authorList>
    </citation>
    <scope>NUCLEOTIDE SEQUENCE</scope>
    <source>
        <strain evidence="2">DAOMC 238032</strain>
    </source>
</reference>
<evidence type="ECO:0000313" key="3">
    <source>
        <dbReference type="Proteomes" id="UP000077671"/>
    </source>
</evidence>
<feature type="region of interest" description="Disordered" evidence="1">
    <location>
        <begin position="75"/>
        <end position="169"/>
    </location>
</feature>
<feature type="compositionally biased region" description="Low complexity" evidence="1">
    <location>
        <begin position="94"/>
        <end position="135"/>
    </location>
</feature>
<sequence length="419" mass="43255">MAQQGSPEAASAGHPYPHTTQPSSNRLTNLTPCLVLLRLVESTSSGPSEPHRPALSETPIGLSVNHTALRMAARSDAADASAQTGVSSGPIIASSKSESGSSLTTRRSSTTGSSAAPAPGSTAGCSSSATLCASGPGPTEDDIARSESTPNSHSSIPSPIFASPSRAGQTEPSVRVIQLAVGAQSCAASARVMASATAQYSSGYPVAKNDNAPETVSGCTASSTSSLSGGSSPSVPIASLRLAYIAVSRTQAAWMTARRATQHMRRTRSVDIALRRLHAAFEQLCDSPVPPSSAALLPRPLILQYQPSLSGPHTIPTFLVPESSTRASASSDATTLASSELHSRPFTARPFFPSAVPLQSPPAYILAPLHALHHILDTIAFESFNSSLAYTNINHQLRLPSPSPFLAPLCSALSPIPFH</sequence>
<comment type="caution">
    <text evidence="2">The sequence shown here is derived from an EMBL/GenBank/DDBJ whole genome shotgun (WGS) entry which is preliminary data.</text>
</comment>
<evidence type="ECO:0000256" key="1">
    <source>
        <dbReference type="SAM" id="MobiDB-lite"/>
    </source>
</evidence>
<feature type="region of interest" description="Disordered" evidence="1">
    <location>
        <begin position="1"/>
        <end position="27"/>
    </location>
</feature>
<dbReference type="EMBL" id="LWDD02001023">
    <property type="protein sequence ID" value="KAE8253416.1"/>
    <property type="molecule type" value="Genomic_DNA"/>
</dbReference>
<name>A0A8T8T2J5_9BASI</name>
<dbReference type="AlphaFoldDB" id="A0A8T8T2J5"/>
<feature type="compositionally biased region" description="Polar residues" evidence="1">
    <location>
        <begin position="18"/>
        <end position="27"/>
    </location>
</feature>
<dbReference type="Proteomes" id="UP000077671">
    <property type="component" value="Unassembled WGS sequence"/>
</dbReference>
<proteinExistence type="predicted"/>
<accession>A0A8T8T2J5</accession>
<reference evidence="2" key="1">
    <citation type="submission" date="2016-04" db="EMBL/GenBank/DDBJ databases">
        <authorList>
            <person name="Nguyen H.D."/>
            <person name="Kesanakurti P."/>
            <person name="Cullis J."/>
            <person name="Levesque C.A."/>
            <person name="Hambleton S."/>
        </authorList>
    </citation>
    <scope>NUCLEOTIDE SEQUENCE</scope>
    <source>
        <strain evidence="2">DAOMC 238032</strain>
    </source>
</reference>